<evidence type="ECO:0000313" key="1">
    <source>
        <dbReference type="EMBL" id="GAH70586.1"/>
    </source>
</evidence>
<gene>
    <name evidence="1" type="ORF">S03H2_41511</name>
</gene>
<comment type="caution">
    <text evidence="1">The sequence shown here is derived from an EMBL/GenBank/DDBJ whole genome shotgun (WGS) entry which is preliminary data.</text>
</comment>
<sequence>SLLSSMATAAQNSLLEGCPVFIERLRANPKLAQRLKQIMQNWGKEEE</sequence>
<reference evidence="1" key="1">
    <citation type="journal article" date="2014" name="Front. Microbiol.">
        <title>High frequency of phylogenetically diverse reductive dehalogenase-homologous genes in deep subseafloor sedimentary metagenomes.</title>
        <authorList>
            <person name="Kawai M."/>
            <person name="Futagami T."/>
            <person name="Toyoda A."/>
            <person name="Takaki Y."/>
            <person name="Nishi S."/>
            <person name="Hori S."/>
            <person name="Arai W."/>
            <person name="Tsubouchi T."/>
            <person name="Morono Y."/>
            <person name="Uchiyama I."/>
            <person name="Ito T."/>
            <person name="Fujiyama A."/>
            <person name="Inagaki F."/>
            <person name="Takami H."/>
        </authorList>
    </citation>
    <scope>NUCLEOTIDE SEQUENCE</scope>
    <source>
        <strain evidence="1">Expedition CK06-06</strain>
    </source>
</reference>
<proteinExistence type="predicted"/>
<accession>X1HKD9</accession>
<protein>
    <submittedName>
        <fullName evidence="1">Uncharacterized protein</fullName>
    </submittedName>
</protein>
<organism evidence="1">
    <name type="scientific">marine sediment metagenome</name>
    <dbReference type="NCBI Taxonomy" id="412755"/>
    <lineage>
        <taxon>unclassified sequences</taxon>
        <taxon>metagenomes</taxon>
        <taxon>ecological metagenomes</taxon>
    </lineage>
</organism>
<dbReference type="EMBL" id="BARU01025793">
    <property type="protein sequence ID" value="GAH70586.1"/>
    <property type="molecule type" value="Genomic_DNA"/>
</dbReference>
<name>X1HKD9_9ZZZZ</name>
<dbReference type="AlphaFoldDB" id="X1HKD9"/>
<feature type="non-terminal residue" evidence="1">
    <location>
        <position position="1"/>
    </location>
</feature>